<evidence type="ECO:0000256" key="1">
    <source>
        <dbReference type="SAM" id="MobiDB-lite"/>
    </source>
</evidence>
<evidence type="ECO:0000313" key="4">
    <source>
        <dbReference type="Proteomes" id="UP000694548"/>
    </source>
</evidence>
<keyword evidence="2" id="KW-0812">Transmembrane</keyword>
<dbReference type="Proteomes" id="UP000694548">
    <property type="component" value="Chromosome sgr10"/>
</dbReference>
<dbReference type="GeneTree" id="ENSGT00940000163969"/>
<evidence type="ECO:0000313" key="3">
    <source>
        <dbReference type="Ensembl" id="ENSNFUP00015022995.1"/>
    </source>
</evidence>
<evidence type="ECO:0000256" key="2">
    <source>
        <dbReference type="SAM" id="Phobius"/>
    </source>
</evidence>
<dbReference type="AlphaFoldDB" id="A0A8C6LTD6"/>
<reference evidence="3" key="3">
    <citation type="submission" date="2025-09" db="UniProtKB">
        <authorList>
            <consortium name="Ensembl"/>
        </authorList>
    </citation>
    <scope>IDENTIFICATION</scope>
</reference>
<dbReference type="PANTHER" id="PTHR31751">
    <property type="entry name" value="SI:CH211-108C17.2-RELATED-RELATED"/>
    <property type="match status" value="1"/>
</dbReference>
<name>A0A8C6LTD6_NOTFU</name>
<reference evidence="3" key="1">
    <citation type="submission" date="2014-08" db="EMBL/GenBank/DDBJ databases">
        <authorList>
            <person name="Senf B."/>
            <person name="Petzold A."/>
            <person name="Downie B.R."/>
            <person name="Koch P."/>
            <person name="Platzer M."/>
        </authorList>
    </citation>
    <scope>NUCLEOTIDE SEQUENCE [LARGE SCALE GENOMIC DNA]</scope>
    <source>
        <strain evidence="3">GRZ</strain>
    </source>
</reference>
<keyword evidence="4" id="KW-1185">Reference proteome</keyword>
<proteinExistence type="predicted"/>
<feature type="transmembrane region" description="Helical" evidence="2">
    <location>
        <begin position="288"/>
        <end position="304"/>
    </location>
</feature>
<sequence>MGTQCEESDVLWHSTPLSPVSSLEPLDDQEESYDPFDESEPMSIDDFLSDDGYLEDEPGWLVGAYKYFIKTYVVVNLTVSEVPNSSWCELEGLKRSIRLFSDNDMSVDVLVMDHNRQVAKWVREQLGPQGTRHFNDVWHCGKGLAKKLDTVSRESGCEDLALWKQSIVNHLYWTAASTPDANPDLMEAKWKSLVNHAQDIHKHGTEVFPSCLHPPLVGQGRNKQWLIPGSSAAVKLEQVACQPLFVKYVRQLSPQHQTYSLEAFHSLILKFAPKHMGFSYLGMYTRQVLFYCCWLLFIITTMAIRDMARTTAGVDRCAVRYPCLKKGGWSVQQAKHKPTYGKCFFFRAGT</sequence>
<protein>
    <submittedName>
        <fullName evidence="3">Uncharacterized protein</fullName>
    </submittedName>
</protein>
<reference evidence="3" key="2">
    <citation type="submission" date="2025-08" db="UniProtKB">
        <authorList>
            <consortium name="Ensembl"/>
        </authorList>
    </citation>
    <scope>IDENTIFICATION</scope>
</reference>
<keyword evidence="2" id="KW-0472">Membrane</keyword>
<feature type="region of interest" description="Disordered" evidence="1">
    <location>
        <begin position="15"/>
        <end position="41"/>
    </location>
</feature>
<organism evidence="3 4">
    <name type="scientific">Nothobranchius furzeri</name>
    <name type="common">Turquoise killifish</name>
    <dbReference type="NCBI Taxonomy" id="105023"/>
    <lineage>
        <taxon>Eukaryota</taxon>
        <taxon>Metazoa</taxon>
        <taxon>Chordata</taxon>
        <taxon>Craniata</taxon>
        <taxon>Vertebrata</taxon>
        <taxon>Euteleostomi</taxon>
        <taxon>Actinopterygii</taxon>
        <taxon>Neopterygii</taxon>
        <taxon>Teleostei</taxon>
        <taxon>Neoteleostei</taxon>
        <taxon>Acanthomorphata</taxon>
        <taxon>Ovalentaria</taxon>
        <taxon>Atherinomorphae</taxon>
        <taxon>Cyprinodontiformes</taxon>
        <taxon>Nothobranchiidae</taxon>
        <taxon>Nothobranchius</taxon>
    </lineage>
</organism>
<dbReference type="PANTHER" id="PTHR31751:SF42">
    <property type="entry name" value="PROTEIN CBG10204"/>
    <property type="match status" value="1"/>
</dbReference>
<feature type="compositionally biased region" description="Acidic residues" evidence="1">
    <location>
        <begin position="25"/>
        <end position="40"/>
    </location>
</feature>
<keyword evidence="2" id="KW-1133">Transmembrane helix</keyword>
<dbReference type="Ensembl" id="ENSNFUT00015024054.1">
    <property type="protein sequence ID" value="ENSNFUP00015022995.1"/>
    <property type="gene ID" value="ENSNFUG00015011114.1"/>
</dbReference>
<accession>A0A8C6LTD6</accession>